<organism evidence="2 3">
    <name type="scientific">Lentinus brumalis</name>
    <dbReference type="NCBI Taxonomy" id="2498619"/>
    <lineage>
        <taxon>Eukaryota</taxon>
        <taxon>Fungi</taxon>
        <taxon>Dikarya</taxon>
        <taxon>Basidiomycota</taxon>
        <taxon>Agaricomycotina</taxon>
        <taxon>Agaricomycetes</taxon>
        <taxon>Polyporales</taxon>
        <taxon>Polyporaceae</taxon>
        <taxon>Lentinus</taxon>
    </lineage>
</organism>
<evidence type="ECO:0000256" key="1">
    <source>
        <dbReference type="SAM" id="MobiDB-lite"/>
    </source>
</evidence>
<keyword evidence="3" id="KW-1185">Reference proteome</keyword>
<evidence type="ECO:0000313" key="2">
    <source>
        <dbReference type="EMBL" id="RDX49085.1"/>
    </source>
</evidence>
<dbReference type="Proteomes" id="UP000256964">
    <property type="component" value="Unassembled WGS sequence"/>
</dbReference>
<dbReference type="EMBL" id="KZ857407">
    <property type="protein sequence ID" value="RDX49085.1"/>
    <property type="molecule type" value="Genomic_DNA"/>
</dbReference>
<proteinExistence type="predicted"/>
<dbReference type="AlphaFoldDB" id="A0A371D971"/>
<gene>
    <name evidence="2" type="ORF">OH76DRAFT_555077</name>
</gene>
<sequence>MGRIAPQGLTCCSADLPRLLEYVFFHSAAPSPLRAHRYARMPILLVRRSLHDHPVVPVVLSSQGSRSPCALHLEELQYPRTYQDSTRGRWTTSRRRMGMEYSAPGSSAACSRSGHHWLNSTTATSLPCFRPLDGANTVWRPSRYQPGGRFEMSVPDVSEPRVGRTTATCTCHIPTVHSSVSYPDVLLTPDVRILGMGTVAQPRCRRRQGRSRQTEVQGTVRRRGLL</sequence>
<feature type="region of interest" description="Disordered" evidence="1">
    <location>
        <begin position="204"/>
        <end position="226"/>
    </location>
</feature>
<reference evidence="2 3" key="1">
    <citation type="journal article" date="2018" name="Biotechnol. Biofuels">
        <title>Integrative visual omics of the white-rot fungus Polyporus brumalis exposes the biotechnological potential of its oxidative enzymes for delignifying raw plant biomass.</title>
        <authorList>
            <person name="Miyauchi S."/>
            <person name="Rancon A."/>
            <person name="Drula E."/>
            <person name="Hage H."/>
            <person name="Chaduli D."/>
            <person name="Favel A."/>
            <person name="Grisel S."/>
            <person name="Henrissat B."/>
            <person name="Herpoel-Gimbert I."/>
            <person name="Ruiz-Duenas F.J."/>
            <person name="Chevret D."/>
            <person name="Hainaut M."/>
            <person name="Lin J."/>
            <person name="Wang M."/>
            <person name="Pangilinan J."/>
            <person name="Lipzen A."/>
            <person name="Lesage-Meessen L."/>
            <person name="Navarro D."/>
            <person name="Riley R."/>
            <person name="Grigoriev I.V."/>
            <person name="Zhou S."/>
            <person name="Raouche S."/>
            <person name="Rosso M.N."/>
        </authorList>
    </citation>
    <scope>NUCLEOTIDE SEQUENCE [LARGE SCALE GENOMIC DNA]</scope>
    <source>
        <strain evidence="2 3">BRFM 1820</strain>
    </source>
</reference>
<protein>
    <submittedName>
        <fullName evidence="2">Uncharacterized protein</fullName>
    </submittedName>
</protein>
<name>A0A371D971_9APHY</name>
<accession>A0A371D971</accession>
<evidence type="ECO:0000313" key="3">
    <source>
        <dbReference type="Proteomes" id="UP000256964"/>
    </source>
</evidence>